<reference evidence="2 3" key="1">
    <citation type="submission" date="2024-03" db="EMBL/GenBank/DDBJ databases">
        <title>Novel Streptomyces species of biotechnological and ecological value are a feature of Machair soil.</title>
        <authorList>
            <person name="Prole J.R."/>
            <person name="Goodfellow M."/>
            <person name="Allenby N."/>
            <person name="Ward A.C."/>
        </authorList>
    </citation>
    <scope>NUCLEOTIDE SEQUENCE [LARGE SCALE GENOMIC DNA]</scope>
    <source>
        <strain evidence="2 3">MS1.AVA.1</strain>
    </source>
</reference>
<evidence type="ECO:0000256" key="1">
    <source>
        <dbReference type="SAM" id="MobiDB-lite"/>
    </source>
</evidence>
<proteinExistence type="predicted"/>
<evidence type="ECO:0000313" key="2">
    <source>
        <dbReference type="EMBL" id="MEJ8672889.1"/>
    </source>
</evidence>
<comment type="caution">
    <text evidence="2">The sequence shown here is derived from an EMBL/GenBank/DDBJ whole genome shotgun (WGS) entry which is preliminary data.</text>
</comment>
<feature type="region of interest" description="Disordered" evidence="1">
    <location>
        <begin position="58"/>
        <end position="78"/>
    </location>
</feature>
<sequence>MFAHERLPTEIPEAERAGAVRRMVGGWMALTETAHKEIYGGTHTIVAGRANGGIRRRTKCSGAAATRSGGWRASRTTS</sequence>
<accession>A0ABU8UVH0</accession>
<keyword evidence="3" id="KW-1185">Reference proteome</keyword>
<protein>
    <submittedName>
        <fullName evidence="2">Uncharacterized protein</fullName>
    </submittedName>
</protein>
<gene>
    <name evidence="2" type="ORF">WKI71_44625</name>
</gene>
<organism evidence="2 3">
    <name type="scientific">Streptomyces machairae</name>
    <dbReference type="NCBI Taxonomy" id="3134109"/>
    <lineage>
        <taxon>Bacteria</taxon>
        <taxon>Bacillati</taxon>
        <taxon>Actinomycetota</taxon>
        <taxon>Actinomycetes</taxon>
        <taxon>Kitasatosporales</taxon>
        <taxon>Streptomycetaceae</taxon>
        <taxon>Streptomyces</taxon>
    </lineage>
</organism>
<evidence type="ECO:0000313" key="3">
    <source>
        <dbReference type="Proteomes" id="UP001376459"/>
    </source>
</evidence>
<dbReference type="EMBL" id="JBBKAK010000001">
    <property type="protein sequence ID" value="MEJ8672889.1"/>
    <property type="molecule type" value="Genomic_DNA"/>
</dbReference>
<name>A0ABU8UVH0_9ACTN</name>
<dbReference type="Proteomes" id="UP001376459">
    <property type="component" value="Unassembled WGS sequence"/>
</dbReference>